<comment type="caution">
    <text evidence="2">The sequence shown here is derived from an EMBL/GenBank/DDBJ whole genome shotgun (WGS) entry which is preliminary data.</text>
</comment>
<dbReference type="AlphaFoldDB" id="A0A1S1PES1"/>
<dbReference type="InterPro" id="IPR000086">
    <property type="entry name" value="NUDIX_hydrolase_dom"/>
</dbReference>
<dbReference type="Proteomes" id="UP000179769">
    <property type="component" value="Unassembled WGS sequence"/>
</dbReference>
<keyword evidence="2" id="KW-0378">Hydrolase</keyword>
<dbReference type="SUPFAM" id="SSF55811">
    <property type="entry name" value="Nudix"/>
    <property type="match status" value="1"/>
</dbReference>
<feature type="domain" description="Nudix hydrolase" evidence="1">
    <location>
        <begin position="33"/>
        <end position="156"/>
    </location>
</feature>
<protein>
    <submittedName>
        <fullName evidence="2">NUDIX hydrolase</fullName>
    </submittedName>
</protein>
<dbReference type="EMBL" id="MAXA01000275">
    <property type="protein sequence ID" value="OHV19747.1"/>
    <property type="molecule type" value="Genomic_DNA"/>
</dbReference>
<dbReference type="GO" id="GO:0016787">
    <property type="term" value="F:hydrolase activity"/>
    <property type="evidence" value="ECO:0007669"/>
    <property type="project" value="UniProtKB-KW"/>
</dbReference>
<organism evidence="2 3">
    <name type="scientific">Parafrankia soli</name>
    <dbReference type="NCBI Taxonomy" id="2599596"/>
    <lineage>
        <taxon>Bacteria</taxon>
        <taxon>Bacillati</taxon>
        <taxon>Actinomycetota</taxon>
        <taxon>Actinomycetes</taxon>
        <taxon>Frankiales</taxon>
        <taxon>Frankiaceae</taxon>
        <taxon>Parafrankia</taxon>
    </lineage>
</organism>
<name>A0A1S1PES1_9ACTN</name>
<reference evidence="3" key="1">
    <citation type="submission" date="2016-07" db="EMBL/GenBank/DDBJ databases">
        <title>Frankia sp. NRRL B-16219 Genome sequencing.</title>
        <authorList>
            <person name="Ghodhbane-Gtari F."/>
            <person name="Swanson E."/>
            <person name="Gueddou A."/>
            <person name="Louati M."/>
            <person name="Nouioui I."/>
            <person name="Hezbri K."/>
            <person name="Abebe-Akele F."/>
            <person name="Simpson S."/>
            <person name="Morris K."/>
            <person name="Thomas K."/>
            <person name="Gtari M."/>
            <person name="Tisa L.S."/>
        </authorList>
    </citation>
    <scope>NUCLEOTIDE SEQUENCE [LARGE SCALE GENOMIC DNA]</scope>
    <source>
        <strain evidence="3">NRRL B-16219</strain>
    </source>
</reference>
<keyword evidence="3" id="KW-1185">Reference proteome</keyword>
<dbReference type="OrthoDB" id="3213872at2"/>
<dbReference type="Pfam" id="PF00293">
    <property type="entry name" value="NUDIX"/>
    <property type="match status" value="1"/>
</dbReference>
<dbReference type="Gene3D" id="3.90.79.10">
    <property type="entry name" value="Nucleoside Triphosphate Pyrophosphohydrolase"/>
    <property type="match status" value="1"/>
</dbReference>
<dbReference type="InterPro" id="IPR015797">
    <property type="entry name" value="NUDIX_hydrolase-like_dom_sf"/>
</dbReference>
<evidence type="ECO:0000313" key="2">
    <source>
        <dbReference type="EMBL" id="OHV19747.1"/>
    </source>
</evidence>
<dbReference type="PROSITE" id="PS51462">
    <property type="entry name" value="NUDIX"/>
    <property type="match status" value="1"/>
</dbReference>
<accession>A0A1S1PES1</accession>
<gene>
    <name evidence="2" type="ORF">BBK14_28810</name>
</gene>
<evidence type="ECO:0000259" key="1">
    <source>
        <dbReference type="PROSITE" id="PS51462"/>
    </source>
</evidence>
<dbReference type="CDD" id="cd02883">
    <property type="entry name" value="NUDIX_Hydrolase"/>
    <property type="match status" value="1"/>
</dbReference>
<sequence length="174" mass="18455">MSTGAADRRSTAGRPKAGVTFTFLGSAVDPSFAAVTSASVVAVTPEGGLVLADLARGLDLPGGHVRADETSVEQTVRREAWEEARIRLGALVPVEVIQSDLFGPDDLTYMVVRAAMVTELAPWERTHESAGRVVLPPAEFLARRPGRRPELLRHLVTAGLAALGRDAAAPPEIR</sequence>
<evidence type="ECO:0000313" key="3">
    <source>
        <dbReference type="Proteomes" id="UP000179769"/>
    </source>
</evidence>
<proteinExistence type="predicted"/>
<dbReference type="RefSeq" id="WP_071067030.1">
    <property type="nucleotide sequence ID" value="NZ_MAXA01000275.1"/>
</dbReference>